<dbReference type="Gene3D" id="3.40.50.1390">
    <property type="entry name" value="Resolvase, N-terminal catalytic domain"/>
    <property type="match status" value="1"/>
</dbReference>
<accession>A0A1H4JCJ6</accession>
<feature type="domain" description="Resolvase/invertase-type recombinase catalytic" evidence="2">
    <location>
        <begin position="4"/>
        <end position="157"/>
    </location>
</feature>
<dbReference type="SMART" id="SM00857">
    <property type="entry name" value="Resolvase"/>
    <property type="match status" value="1"/>
</dbReference>
<dbReference type="SUPFAM" id="SSF53041">
    <property type="entry name" value="Resolvase-like"/>
    <property type="match status" value="1"/>
</dbReference>
<evidence type="ECO:0000313" key="5">
    <source>
        <dbReference type="Proteomes" id="UP000199064"/>
    </source>
</evidence>
<dbReference type="InterPro" id="IPR025827">
    <property type="entry name" value="Zn_ribbon_recom_dom"/>
</dbReference>
<dbReference type="AlphaFoldDB" id="A0A1H4JCJ6"/>
<keyword evidence="1" id="KW-0175">Coiled coil</keyword>
<dbReference type="EMBL" id="FNSL01000001">
    <property type="protein sequence ID" value="SEB43308.1"/>
    <property type="molecule type" value="Genomic_DNA"/>
</dbReference>
<dbReference type="InterPro" id="IPR038109">
    <property type="entry name" value="DNA_bind_recomb_sf"/>
</dbReference>
<protein>
    <submittedName>
        <fullName evidence="4">Site-specific DNA recombinase</fullName>
    </submittedName>
</protein>
<dbReference type="PROSITE" id="PS51737">
    <property type="entry name" value="RECOMBINASE_DNA_BIND"/>
    <property type="match status" value="1"/>
</dbReference>
<dbReference type="GO" id="GO:0000150">
    <property type="term" value="F:DNA strand exchange activity"/>
    <property type="evidence" value="ECO:0007669"/>
    <property type="project" value="InterPro"/>
</dbReference>
<dbReference type="CDD" id="cd00338">
    <property type="entry name" value="Ser_Recombinase"/>
    <property type="match status" value="1"/>
</dbReference>
<evidence type="ECO:0000313" key="4">
    <source>
        <dbReference type="EMBL" id="SEB43308.1"/>
    </source>
</evidence>
<evidence type="ECO:0000259" key="2">
    <source>
        <dbReference type="PROSITE" id="PS51736"/>
    </source>
</evidence>
<sequence length="548" mass="62013">MRNRAAVYARFSTDLQNEKSIEDQIALCRDFARREGFEVIAVYQDQARSGASLHGRDGILEMLADAKAGRFDAVIVEQMDRLSRDMEDMAGMHKRLSFMNIKIVEVHGGEANTLSVGMRSIFSQLFREDNMHKVRRGMTGLIKQGLTAGGKAYGYQPDPANPGRPTIMEDEAEVVERIFKDYEAGISPRQICYRLNGEHVKPPRGKRWEPSALYGNKDRGAGILRNPIYTGRLIWNKVHMVKDPDTGKRLSRPNPPSDWQRADVPELRIVSDELFDAVQVQLAARSHTQRKDNVGAQRRPVRLLSGLLKCAACGSGMAVAGPDKSGKVRLRCSAHKNSRSCPDPKTFYLIDVEELFLDSLTRELATPDQIHRYAKAYMEKLHANAEHEDRRRRQIDKRLGEIEKDNERLTDMLMRGLGDTRVIDKRIKEQAEERADLERELRSLPEASNIVVLPSAIKNFADKLRQSRAKTEVVLQTLDDMGELPRLVRELVHSITLRKTETGKVEMEVVSSLEPFLHDDENPVKANRGWGVISMVAEEGFEPPTQGL</sequence>
<dbReference type="Proteomes" id="UP000199064">
    <property type="component" value="Unassembled WGS sequence"/>
</dbReference>
<evidence type="ECO:0000259" key="3">
    <source>
        <dbReference type="PROSITE" id="PS51737"/>
    </source>
</evidence>
<dbReference type="InterPro" id="IPR036162">
    <property type="entry name" value="Resolvase-like_N_sf"/>
</dbReference>
<dbReference type="GO" id="GO:0003677">
    <property type="term" value="F:DNA binding"/>
    <property type="evidence" value="ECO:0007669"/>
    <property type="project" value="InterPro"/>
</dbReference>
<organism evidence="4 5">
    <name type="scientific">Nitratireductor aquibiodomus</name>
    <dbReference type="NCBI Taxonomy" id="204799"/>
    <lineage>
        <taxon>Bacteria</taxon>
        <taxon>Pseudomonadati</taxon>
        <taxon>Pseudomonadota</taxon>
        <taxon>Alphaproteobacteria</taxon>
        <taxon>Hyphomicrobiales</taxon>
        <taxon>Phyllobacteriaceae</taxon>
        <taxon>Nitratireductor</taxon>
    </lineage>
</organism>
<feature type="coiled-coil region" evidence="1">
    <location>
        <begin position="392"/>
        <end position="447"/>
    </location>
</feature>
<dbReference type="InterPro" id="IPR006119">
    <property type="entry name" value="Resolv_N"/>
</dbReference>
<dbReference type="PROSITE" id="PS51736">
    <property type="entry name" value="RECOMBINASES_3"/>
    <property type="match status" value="1"/>
</dbReference>
<name>A0A1H4JCJ6_9HYPH</name>
<dbReference type="InterPro" id="IPR050639">
    <property type="entry name" value="SSR_resolvase"/>
</dbReference>
<dbReference type="RefSeq" id="WP_425286774.1">
    <property type="nucleotide sequence ID" value="NZ_FNSL01000001.1"/>
</dbReference>
<dbReference type="Pfam" id="PF13408">
    <property type="entry name" value="Zn_ribbon_recom"/>
    <property type="match status" value="1"/>
</dbReference>
<evidence type="ECO:0000256" key="1">
    <source>
        <dbReference type="SAM" id="Coils"/>
    </source>
</evidence>
<dbReference type="InterPro" id="IPR011109">
    <property type="entry name" value="DNA_bind_recombinase_dom"/>
</dbReference>
<dbReference type="PANTHER" id="PTHR30461:SF23">
    <property type="entry name" value="DNA RECOMBINASE-RELATED"/>
    <property type="match status" value="1"/>
</dbReference>
<gene>
    <name evidence="4" type="ORF">SAMN05216452_1182</name>
</gene>
<reference evidence="5" key="1">
    <citation type="submission" date="2016-10" db="EMBL/GenBank/DDBJ databases">
        <authorList>
            <person name="Varghese N."/>
            <person name="Submissions S."/>
        </authorList>
    </citation>
    <scope>NUCLEOTIDE SEQUENCE [LARGE SCALE GENOMIC DNA]</scope>
    <source>
        <strain evidence="5">ES.061</strain>
    </source>
</reference>
<keyword evidence="5" id="KW-1185">Reference proteome</keyword>
<dbReference type="Pfam" id="PF07508">
    <property type="entry name" value="Recombinase"/>
    <property type="match status" value="1"/>
</dbReference>
<feature type="domain" description="Recombinase" evidence="3">
    <location>
        <begin position="152"/>
        <end position="288"/>
    </location>
</feature>
<dbReference type="Pfam" id="PF00239">
    <property type="entry name" value="Resolvase"/>
    <property type="match status" value="1"/>
</dbReference>
<proteinExistence type="predicted"/>
<dbReference type="PANTHER" id="PTHR30461">
    <property type="entry name" value="DNA-INVERTASE FROM LAMBDOID PROPHAGE"/>
    <property type="match status" value="1"/>
</dbReference>
<dbReference type="Gene3D" id="3.90.1750.20">
    <property type="entry name" value="Putative Large Serine Recombinase, Chain B, Domain 2"/>
    <property type="match status" value="1"/>
</dbReference>